<proteinExistence type="predicted"/>
<name>A0A0J6WPE1_9FIRM</name>
<protein>
    <submittedName>
        <fullName evidence="1">Uncharacterized protein</fullName>
    </submittedName>
</protein>
<comment type="caution">
    <text evidence="1">The sequence shown here is derived from an EMBL/GenBank/DDBJ whole genome shotgun (WGS) entry which is preliminary data.</text>
</comment>
<keyword evidence="2" id="KW-1185">Reference proteome</keyword>
<evidence type="ECO:0000313" key="2">
    <source>
        <dbReference type="Proteomes" id="UP000036503"/>
    </source>
</evidence>
<dbReference type="Proteomes" id="UP000036503">
    <property type="component" value="Unassembled WGS sequence"/>
</dbReference>
<sequence length="78" mass="8638">MALLDKLVWHPPNPDISMGVFFVGFVGQVFIEALTAGFITITGVFVVGAVLFALLQVFIHFRLYHLLDGAAKKMECQQ</sequence>
<evidence type="ECO:0000313" key="1">
    <source>
        <dbReference type="EMBL" id="KMO85270.1"/>
    </source>
</evidence>
<accession>A0A0J6WPE1</accession>
<dbReference type="InParanoid" id="A0A0J6WPE1"/>
<organism evidence="1 2">
    <name type="scientific">Megasphaera cerevisiae DSM 20462</name>
    <dbReference type="NCBI Taxonomy" id="1122219"/>
    <lineage>
        <taxon>Bacteria</taxon>
        <taxon>Bacillati</taxon>
        <taxon>Bacillota</taxon>
        <taxon>Negativicutes</taxon>
        <taxon>Veillonellales</taxon>
        <taxon>Veillonellaceae</taxon>
        <taxon>Megasphaera</taxon>
    </lineage>
</organism>
<reference evidence="1 2" key="1">
    <citation type="submission" date="2015-06" db="EMBL/GenBank/DDBJ databases">
        <title>Draft genome sequence of beer spoilage bacterium Megasphaera cerevisiae type strain 20462.</title>
        <authorList>
            <person name="Kutumbaka K."/>
            <person name="Pasmowitz J."/>
            <person name="Mategko J."/>
            <person name="Reyes D."/>
            <person name="Friedrich A."/>
            <person name="Han S."/>
            <person name="Martens-Habbena W."/>
            <person name="Neal-McKinney J."/>
            <person name="Janagama H.K."/>
            <person name="Nadala C."/>
            <person name="Samadpour M."/>
        </authorList>
    </citation>
    <scope>NUCLEOTIDE SEQUENCE [LARGE SCALE GENOMIC DNA]</scope>
    <source>
        <strain evidence="1 2">DSM 20462</strain>
    </source>
</reference>
<dbReference type="PATRIC" id="fig|1122219.3.peg.3273"/>
<dbReference type="RefSeq" id="WP_048515558.1">
    <property type="nucleotide sequence ID" value="NZ_FUXD01000073.1"/>
</dbReference>
<dbReference type="AlphaFoldDB" id="A0A0J6WPE1"/>
<gene>
    <name evidence="1" type="ORF">AB840_14510</name>
</gene>
<dbReference type="EMBL" id="LEKT01000080">
    <property type="protein sequence ID" value="KMO85270.1"/>
    <property type="molecule type" value="Genomic_DNA"/>
</dbReference>